<dbReference type="PANTHER" id="PTHR31965:SF1">
    <property type="entry name" value="TRANSMEMBRANE PROTEIN 42"/>
    <property type="match status" value="1"/>
</dbReference>
<proteinExistence type="predicted"/>
<feature type="region of interest" description="Disordered" evidence="1">
    <location>
        <begin position="1"/>
        <end position="71"/>
    </location>
</feature>
<dbReference type="SUPFAM" id="SSF103481">
    <property type="entry name" value="Multidrug resistance efflux transporter EmrE"/>
    <property type="match status" value="1"/>
</dbReference>
<keyword evidence="4" id="KW-1185">Reference proteome</keyword>
<feature type="transmembrane region" description="Helical" evidence="2">
    <location>
        <begin position="128"/>
        <end position="150"/>
    </location>
</feature>
<protein>
    <recommendedName>
        <fullName evidence="5">Transmembrane protein 42</fullName>
    </recommendedName>
</protein>
<name>A0A9P9WXU7_9PEZI</name>
<evidence type="ECO:0000313" key="4">
    <source>
        <dbReference type="Proteomes" id="UP000829685"/>
    </source>
</evidence>
<sequence>MPRRKAADSLRNGGPATTSSATSSPVAPTSERTLRKRPVPSAAETAAQEKMDHADDRSATAGDDSIAPAPAGSWTSRNEWIVFAVASGACAAVNGCFAKLTTNELTSNISQAIAKAFGLVAFENALELIFRCIFFGLNLVFNGVMWTLFTKALARGSSTTQVSIMNTSSNFMITAILGFMIFSESLPPLWWVGAAMLVAGNVIIGRKDEVVAADPEEDAISGAEAGASVPPYGTVVPTVRVVPPEKDDDDEDVALLGDLDDPNDR</sequence>
<evidence type="ECO:0008006" key="5">
    <source>
        <dbReference type="Google" id="ProtNLM"/>
    </source>
</evidence>
<feature type="compositionally biased region" description="Acidic residues" evidence="1">
    <location>
        <begin position="246"/>
        <end position="265"/>
    </location>
</feature>
<feature type="compositionally biased region" description="Low complexity" evidence="1">
    <location>
        <begin position="15"/>
        <end position="30"/>
    </location>
</feature>
<dbReference type="Proteomes" id="UP000829685">
    <property type="component" value="Unassembled WGS sequence"/>
</dbReference>
<feature type="transmembrane region" description="Helical" evidence="2">
    <location>
        <begin position="162"/>
        <end position="182"/>
    </location>
</feature>
<keyword evidence="2" id="KW-0472">Membrane</keyword>
<feature type="region of interest" description="Disordered" evidence="1">
    <location>
        <begin position="242"/>
        <end position="265"/>
    </location>
</feature>
<accession>A0A9P9WXU7</accession>
<comment type="caution">
    <text evidence="3">The sequence shown here is derived from an EMBL/GenBank/DDBJ whole genome shotgun (WGS) entry which is preliminary data.</text>
</comment>
<dbReference type="PANTHER" id="PTHR31965">
    <property type="entry name" value="TRANSMEMBRANE PROTEIN 42"/>
    <property type="match status" value="1"/>
</dbReference>
<gene>
    <name evidence="3" type="ORF">JX265_000130</name>
</gene>
<dbReference type="AlphaFoldDB" id="A0A9P9WXU7"/>
<organism evidence="3 4">
    <name type="scientific">Neoarthrinium moseri</name>
    <dbReference type="NCBI Taxonomy" id="1658444"/>
    <lineage>
        <taxon>Eukaryota</taxon>
        <taxon>Fungi</taxon>
        <taxon>Dikarya</taxon>
        <taxon>Ascomycota</taxon>
        <taxon>Pezizomycotina</taxon>
        <taxon>Sordariomycetes</taxon>
        <taxon>Xylariomycetidae</taxon>
        <taxon>Amphisphaeriales</taxon>
        <taxon>Apiosporaceae</taxon>
        <taxon>Neoarthrinium</taxon>
    </lineage>
</organism>
<dbReference type="EMBL" id="JAFIMR010000001">
    <property type="protein sequence ID" value="KAI1881304.1"/>
    <property type="molecule type" value="Genomic_DNA"/>
</dbReference>
<keyword evidence="2" id="KW-1133">Transmembrane helix</keyword>
<evidence type="ECO:0000256" key="2">
    <source>
        <dbReference type="SAM" id="Phobius"/>
    </source>
</evidence>
<reference evidence="3" key="1">
    <citation type="submission" date="2021-03" db="EMBL/GenBank/DDBJ databases">
        <title>Revisited historic fungal species revealed as producer of novel bioactive compounds through whole genome sequencing and comparative genomics.</title>
        <authorList>
            <person name="Vignolle G.A."/>
            <person name="Hochenegger N."/>
            <person name="Mach R.L."/>
            <person name="Mach-Aigner A.R."/>
            <person name="Javad Rahimi M."/>
            <person name="Salim K.A."/>
            <person name="Chan C.M."/>
            <person name="Lim L.B.L."/>
            <person name="Cai F."/>
            <person name="Druzhinina I.S."/>
            <person name="U'Ren J.M."/>
            <person name="Derntl C."/>
        </authorList>
    </citation>
    <scope>NUCLEOTIDE SEQUENCE</scope>
    <source>
        <strain evidence="3">TUCIM 5799</strain>
    </source>
</reference>
<dbReference type="InterPro" id="IPR039632">
    <property type="entry name" value="TMEM42"/>
</dbReference>
<keyword evidence="2" id="KW-0812">Transmembrane</keyword>
<evidence type="ECO:0000256" key="1">
    <source>
        <dbReference type="SAM" id="MobiDB-lite"/>
    </source>
</evidence>
<evidence type="ECO:0000313" key="3">
    <source>
        <dbReference type="EMBL" id="KAI1881304.1"/>
    </source>
</evidence>
<dbReference type="InterPro" id="IPR037185">
    <property type="entry name" value="EmrE-like"/>
</dbReference>
<feature type="compositionally biased region" description="Basic and acidic residues" evidence="1">
    <location>
        <begin position="47"/>
        <end position="58"/>
    </location>
</feature>